<dbReference type="SMART" id="SM00326">
    <property type="entry name" value="SH3"/>
    <property type="match status" value="1"/>
</dbReference>
<feature type="domain" description="BAR" evidence="17">
    <location>
        <begin position="1"/>
        <end position="172"/>
    </location>
</feature>
<evidence type="ECO:0000256" key="2">
    <source>
        <dbReference type="ARBA" id="ARBA00004450"/>
    </source>
</evidence>
<gene>
    <name evidence="18" type="primary">SH3GLB1</name>
</gene>
<comment type="similarity">
    <text evidence="4">Belongs to the endophilin family.</text>
</comment>
<dbReference type="Gene3D" id="2.30.30.40">
    <property type="entry name" value="SH3 Domains"/>
    <property type="match status" value="1"/>
</dbReference>
<keyword evidence="19" id="KW-1185">Reference proteome</keyword>
<evidence type="ECO:0000256" key="7">
    <source>
        <dbReference type="ARBA" id="ARBA00022490"/>
    </source>
</evidence>
<keyword evidence="7" id="KW-0963">Cytoplasm</keyword>
<dbReference type="Ensembl" id="ENSRBIT00000031363.1">
    <property type="protein sequence ID" value="ENSRBIP00000007761.1"/>
    <property type="gene ID" value="ENSRBIG00000027795.1"/>
</dbReference>
<sequence>MKQTEVLLQPNPSKKLYLLCTLTFAGNALIKCGETQKRIGTADRELIQTSALNFLTPLRNFIEGDYKTIAKERKLLQNKRLDLDAAKTRLKKAKAAETRNSSEQELRITQSEFDRQAEITRLLLEGISSTHAHHLRCLNDFVEAQMTYYAQCYQYMLDLQKQLGSFPSNYLSNNNQTSVAPVPSVLPNAIGSSTMASTSGLVITSPSNLSDLKECSGSRKARVLYDYDAANSTELSLLADEVITVFSVVGMDSDWLMGERGNQKGKVPITYLELLN</sequence>
<evidence type="ECO:0000313" key="18">
    <source>
        <dbReference type="Ensembl" id="ENSRBIP00000007761.1"/>
    </source>
</evidence>
<evidence type="ECO:0000256" key="1">
    <source>
        <dbReference type="ARBA" id="ARBA00004395"/>
    </source>
</evidence>
<dbReference type="PROSITE" id="PS50002">
    <property type="entry name" value="SH3"/>
    <property type="match status" value="1"/>
</dbReference>
<protein>
    <recommendedName>
        <fullName evidence="5">Endophilin-B1</fullName>
    </recommendedName>
    <alternativeName>
        <fullName evidence="13">SH3 domain-containing GRB2-like protein B1</fullName>
    </alternativeName>
</protein>
<keyword evidence="10" id="KW-0333">Golgi apparatus</keyword>
<dbReference type="GO" id="GO:0000139">
    <property type="term" value="C:Golgi membrane"/>
    <property type="evidence" value="ECO:0007669"/>
    <property type="project" value="UniProtKB-SubCell"/>
</dbReference>
<reference evidence="18 19" key="1">
    <citation type="submission" date="2016-06" db="EMBL/GenBank/DDBJ databases">
        <title>Genome of Rhinopithecus bieti.</title>
        <authorList>
            <person name="Wu"/>
            <person name="C.-I. and Zhang"/>
            <person name="Y."/>
        </authorList>
    </citation>
    <scope>NUCLEOTIDE SEQUENCE</scope>
</reference>
<dbReference type="InterPro" id="IPR050384">
    <property type="entry name" value="Endophilin_SH3RF"/>
</dbReference>
<dbReference type="InterPro" id="IPR027267">
    <property type="entry name" value="AH/BAR_dom_sf"/>
</dbReference>
<evidence type="ECO:0000256" key="11">
    <source>
        <dbReference type="ARBA" id="ARBA00023054"/>
    </source>
</evidence>
<evidence type="ECO:0000256" key="3">
    <source>
        <dbReference type="ARBA" id="ARBA00004496"/>
    </source>
</evidence>
<feature type="coiled-coil region" evidence="15">
    <location>
        <begin position="69"/>
        <end position="96"/>
    </location>
</feature>
<dbReference type="GeneTree" id="ENSGT00940000155667"/>
<evidence type="ECO:0000256" key="9">
    <source>
        <dbReference type="ARBA" id="ARBA00022787"/>
    </source>
</evidence>
<evidence type="ECO:0000256" key="15">
    <source>
        <dbReference type="SAM" id="Coils"/>
    </source>
</evidence>
<organism evidence="18 19">
    <name type="scientific">Rhinopithecus bieti</name>
    <name type="common">Black snub-nosed monkey</name>
    <name type="synonym">Pygathrix bieti</name>
    <dbReference type="NCBI Taxonomy" id="61621"/>
    <lineage>
        <taxon>Eukaryota</taxon>
        <taxon>Metazoa</taxon>
        <taxon>Chordata</taxon>
        <taxon>Craniata</taxon>
        <taxon>Vertebrata</taxon>
        <taxon>Euteleostomi</taxon>
        <taxon>Mammalia</taxon>
        <taxon>Eutheria</taxon>
        <taxon>Euarchontoglires</taxon>
        <taxon>Primates</taxon>
        <taxon>Haplorrhini</taxon>
        <taxon>Catarrhini</taxon>
        <taxon>Cercopithecidae</taxon>
        <taxon>Colobinae</taxon>
        <taxon>Rhinopithecus</taxon>
    </lineage>
</organism>
<dbReference type="PANTHER" id="PTHR14167:SF52">
    <property type="entry name" value="ENDOPHILIN-B1"/>
    <property type="match status" value="1"/>
</dbReference>
<dbReference type="Pfam" id="PF03114">
    <property type="entry name" value="BAR"/>
    <property type="match status" value="1"/>
</dbReference>
<keyword evidence="9" id="KW-0472">Membrane</keyword>
<dbReference type="GO" id="GO:0006915">
    <property type="term" value="P:apoptotic process"/>
    <property type="evidence" value="ECO:0007669"/>
    <property type="project" value="UniProtKB-KW"/>
</dbReference>
<name>A0A2K6K8Y9_RHIBE</name>
<dbReference type="InterPro" id="IPR004148">
    <property type="entry name" value="BAR_dom"/>
</dbReference>
<accession>A0A2K6K8Y9</accession>
<evidence type="ECO:0000259" key="17">
    <source>
        <dbReference type="PROSITE" id="PS51021"/>
    </source>
</evidence>
<comment type="subcellular location">
    <subcellularLocation>
        <location evidence="3">Cytoplasm</location>
    </subcellularLocation>
    <subcellularLocation>
        <location evidence="1">Golgi apparatus membrane</location>
        <topology evidence="1">Peripheral membrane protein</topology>
    </subcellularLocation>
    <subcellularLocation>
        <location evidence="2">Mitochondrion outer membrane</location>
        <topology evidence="2">Peripheral membrane protein</topology>
    </subcellularLocation>
</comment>
<evidence type="ECO:0000256" key="5">
    <source>
        <dbReference type="ARBA" id="ARBA00018361"/>
    </source>
</evidence>
<reference evidence="18" key="3">
    <citation type="submission" date="2025-09" db="UniProtKB">
        <authorList>
            <consortium name="Ensembl"/>
        </authorList>
    </citation>
    <scope>IDENTIFICATION</scope>
</reference>
<dbReference type="SMART" id="SM00721">
    <property type="entry name" value="BAR"/>
    <property type="match status" value="1"/>
</dbReference>
<evidence type="ECO:0000256" key="4">
    <source>
        <dbReference type="ARBA" id="ARBA00006697"/>
    </source>
</evidence>
<dbReference type="SUPFAM" id="SSF50044">
    <property type="entry name" value="SH3-domain"/>
    <property type="match status" value="1"/>
</dbReference>
<dbReference type="Proteomes" id="UP000233180">
    <property type="component" value="Unassembled WGS sequence"/>
</dbReference>
<evidence type="ECO:0000256" key="10">
    <source>
        <dbReference type="ARBA" id="ARBA00023034"/>
    </source>
</evidence>
<keyword evidence="11 15" id="KW-0175">Coiled coil</keyword>
<dbReference type="PANTHER" id="PTHR14167">
    <property type="entry name" value="SH3 DOMAIN-CONTAINING"/>
    <property type="match status" value="1"/>
</dbReference>
<feature type="domain" description="SH3" evidence="16">
    <location>
        <begin position="216"/>
        <end position="276"/>
    </location>
</feature>
<dbReference type="InterPro" id="IPR036028">
    <property type="entry name" value="SH3-like_dom_sf"/>
</dbReference>
<proteinExistence type="inferred from homology"/>
<dbReference type="GO" id="GO:0005741">
    <property type="term" value="C:mitochondrial outer membrane"/>
    <property type="evidence" value="ECO:0007669"/>
    <property type="project" value="UniProtKB-SubCell"/>
</dbReference>
<dbReference type="Pfam" id="PF14604">
    <property type="entry name" value="SH3_9"/>
    <property type="match status" value="1"/>
</dbReference>
<keyword evidence="8" id="KW-0053">Apoptosis</keyword>
<keyword evidence="6 14" id="KW-0728">SH3 domain</keyword>
<dbReference type="Gene3D" id="1.20.1270.60">
    <property type="entry name" value="Arfaptin homology (AH) domain/BAR domain"/>
    <property type="match status" value="1"/>
</dbReference>
<evidence type="ECO:0000259" key="16">
    <source>
        <dbReference type="PROSITE" id="PS50002"/>
    </source>
</evidence>
<dbReference type="InterPro" id="IPR001452">
    <property type="entry name" value="SH3_domain"/>
</dbReference>
<dbReference type="SUPFAM" id="SSF103657">
    <property type="entry name" value="BAR/IMD domain-like"/>
    <property type="match status" value="1"/>
</dbReference>
<keyword evidence="9" id="KW-1000">Mitochondrion outer membrane</keyword>
<evidence type="ECO:0000256" key="14">
    <source>
        <dbReference type="PROSITE-ProRule" id="PRU00192"/>
    </source>
</evidence>
<dbReference type="FunFam" id="2.30.30.40:FF:000028">
    <property type="entry name" value="endophilin-B2 isoform X1"/>
    <property type="match status" value="1"/>
</dbReference>
<dbReference type="PROSITE" id="PS51021">
    <property type="entry name" value="BAR"/>
    <property type="match status" value="1"/>
</dbReference>
<keyword evidence="12" id="KW-0496">Mitochondrion</keyword>
<dbReference type="AlphaFoldDB" id="A0A2K6K8Y9"/>
<evidence type="ECO:0000256" key="12">
    <source>
        <dbReference type="ARBA" id="ARBA00023128"/>
    </source>
</evidence>
<reference evidence="18" key="2">
    <citation type="submission" date="2025-08" db="UniProtKB">
        <authorList>
            <consortium name="Ensembl"/>
        </authorList>
    </citation>
    <scope>IDENTIFICATION</scope>
</reference>
<dbReference type="InterPro" id="IPR028503">
    <property type="entry name" value="SH3GLB_SH3"/>
</dbReference>
<evidence type="ECO:0000256" key="8">
    <source>
        <dbReference type="ARBA" id="ARBA00022703"/>
    </source>
</evidence>
<dbReference type="GO" id="GO:0061024">
    <property type="term" value="P:membrane organization"/>
    <property type="evidence" value="ECO:0007669"/>
    <property type="project" value="TreeGrafter"/>
</dbReference>
<evidence type="ECO:0000256" key="13">
    <source>
        <dbReference type="ARBA" id="ARBA00033266"/>
    </source>
</evidence>
<evidence type="ECO:0000313" key="19">
    <source>
        <dbReference type="Proteomes" id="UP000233180"/>
    </source>
</evidence>
<evidence type="ECO:0000256" key="6">
    <source>
        <dbReference type="ARBA" id="ARBA00022443"/>
    </source>
</evidence>
<dbReference type="CDD" id="cd11945">
    <property type="entry name" value="SH3_Endophilin_B1"/>
    <property type="match status" value="1"/>
</dbReference>